<reference evidence="2 3" key="1">
    <citation type="submission" date="2018-01" db="EMBL/GenBank/DDBJ databases">
        <title>The draft genome of Hanstruepera neustonica JCM19743.</title>
        <authorList>
            <person name="He R.-H."/>
            <person name="Du Z.-J."/>
        </authorList>
    </citation>
    <scope>NUCLEOTIDE SEQUENCE [LARGE SCALE GENOMIC DNA]</scope>
    <source>
        <strain evidence="2 3">JCM19743</strain>
    </source>
</reference>
<feature type="signal peptide" evidence="1">
    <location>
        <begin position="1"/>
        <end position="25"/>
    </location>
</feature>
<accession>A0A2K1E591</accession>
<feature type="chain" id="PRO_5014373082" description="Repeat protein (TIGR03806 family)" evidence="1">
    <location>
        <begin position="26"/>
        <end position="455"/>
    </location>
</feature>
<dbReference type="Pfam" id="PF17963">
    <property type="entry name" value="Big_9"/>
    <property type="match status" value="1"/>
</dbReference>
<dbReference type="Proteomes" id="UP000236641">
    <property type="component" value="Unassembled WGS sequence"/>
</dbReference>
<name>A0A2K1E591_9FLAO</name>
<keyword evidence="3" id="KW-1185">Reference proteome</keyword>
<dbReference type="PROSITE" id="PS51257">
    <property type="entry name" value="PROKAR_LIPOPROTEIN"/>
    <property type="match status" value="1"/>
</dbReference>
<organism evidence="2 3">
    <name type="scientific">Hanstruepera neustonica</name>
    <dbReference type="NCBI Taxonomy" id="1445657"/>
    <lineage>
        <taxon>Bacteria</taxon>
        <taxon>Pseudomonadati</taxon>
        <taxon>Bacteroidota</taxon>
        <taxon>Flavobacteriia</taxon>
        <taxon>Flavobacteriales</taxon>
        <taxon>Flavobacteriaceae</taxon>
        <taxon>Hanstruepera</taxon>
    </lineage>
</organism>
<sequence length="455" mass="51870">MKNYLTSLRLLGLILVFFSCSDDDANYSPLVITANPDSSEVFQNTSVEIDVLANDLNVPSQGTLSVSTTSNATFEVLTNGTPNNPSDDTIRYTPNGIFSGNDTFQYTICNNSQNCASSTVTVNVRLVTPVNYDPDNFPFDTLSEYNFFEGDLKDLNPVFGVIPYDINSPLFTDYAHKKRFVWMPNGSRAVYENDYTPLNFPVGTFLIKNFYYDNVLPSGNTKIIETRLMYVTPEGWEFAKYVWNDTQTEAFFTNDGSFVSFDWIENSETKSVNYRIPSRAECFTCHNKFGEPQPIGPKPQNLNKDYPYENGSMNQLQKWVDFGYLEDTYPDDIETTVAWDDTSEPLDLRVRSYIDINCAHCHAEQSYCEYRPMRFGFNTNDDLTNMGVCVEPDTNIGAEYPFIMNPGDADASVVMFRISSIEEQYRMPLLGRTLQHVEGVELIREWMNSLPDRCE</sequence>
<evidence type="ECO:0008006" key="4">
    <source>
        <dbReference type="Google" id="ProtNLM"/>
    </source>
</evidence>
<comment type="caution">
    <text evidence="2">The sequence shown here is derived from an EMBL/GenBank/DDBJ whole genome shotgun (WGS) entry which is preliminary data.</text>
</comment>
<dbReference type="EMBL" id="POWF01000001">
    <property type="protein sequence ID" value="PNQ75447.1"/>
    <property type="molecule type" value="Genomic_DNA"/>
</dbReference>
<dbReference type="OrthoDB" id="338827at2"/>
<evidence type="ECO:0000313" key="3">
    <source>
        <dbReference type="Proteomes" id="UP000236641"/>
    </source>
</evidence>
<gene>
    <name evidence="2" type="ORF">C1T31_01565</name>
</gene>
<evidence type="ECO:0000313" key="2">
    <source>
        <dbReference type="EMBL" id="PNQ75447.1"/>
    </source>
</evidence>
<evidence type="ECO:0000256" key="1">
    <source>
        <dbReference type="SAM" id="SignalP"/>
    </source>
</evidence>
<dbReference type="AlphaFoldDB" id="A0A2K1E591"/>
<protein>
    <recommendedName>
        <fullName evidence="4">Repeat protein (TIGR03806 family)</fullName>
    </recommendedName>
</protein>
<keyword evidence="1" id="KW-0732">Signal</keyword>
<dbReference type="Gene3D" id="2.60.40.2810">
    <property type="match status" value="1"/>
</dbReference>
<proteinExistence type="predicted"/>